<dbReference type="FunFam" id="3.40.50.300:FF:000944">
    <property type="entry name" value="Macrolide ABC transporter ATP-binding protein"/>
    <property type="match status" value="1"/>
</dbReference>
<dbReference type="InterPro" id="IPR027417">
    <property type="entry name" value="P-loop_NTPase"/>
</dbReference>
<dbReference type="PROSITE" id="PS00211">
    <property type="entry name" value="ABC_TRANSPORTER_1"/>
    <property type="match status" value="2"/>
</dbReference>
<dbReference type="STRING" id="1389489.O159_12830"/>
<dbReference type="Pfam" id="PF00005">
    <property type="entry name" value="ABC_tran"/>
    <property type="match status" value="2"/>
</dbReference>
<name>U3P4Z1_LEIXC</name>
<evidence type="ECO:0000256" key="2">
    <source>
        <dbReference type="ARBA" id="ARBA00022741"/>
    </source>
</evidence>
<reference evidence="5 6" key="1">
    <citation type="journal article" date="2013" name="Genome Announc.">
        <title>Complete Genome Sequence of Leifsonia xyli subsp. cynodontis Strain DSM46306, a Gram-Positive Bacterial Pathogen of Grasses.</title>
        <authorList>
            <person name="Monteiro-Vitorello C.B."/>
            <person name="Zerillo M.M."/>
            <person name="Van Sluys M.A."/>
            <person name="Camargo L.E."/>
            <person name="Kitajima J.P."/>
        </authorList>
    </citation>
    <scope>NUCLEOTIDE SEQUENCE [LARGE SCALE GENOMIC DNA]</scope>
    <source>
        <strain evidence="5 6">DSM 46306</strain>
    </source>
</reference>
<dbReference type="GO" id="GO:0005524">
    <property type="term" value="F:ATP binding"/>
    <property type="evidence" value="ECO:0007669"/>
    <property type="project" value="UniProtKB-KW"/>
</dbReference>
<dbReference type="PANTHER" id="PTHR19211:SF14">
    <property type="entry name" value="ATP-BINDING CASSETTE SUB-FAMILY F MEMBER 1"/>
    <property type="match status" value="1"/>
</dbReference>
<dbReference type="CDD" id="cd03221">
    <property type="entry name" value="ABCF_EF-3"/>
    <property type="match status" value="2"/>
</dbReference>
<gene>
    <name evidence="5" type="ORF">O159_12830</name>
</gene>
<sequence>MLSVQGLELRVGARLLMEDVSFRVAAGDKIGLVGRNGAGKTTLTKVLAGDLLPTAGSVDRSGELGYLPQDPRSGNLDDLARTRILDARGLGSIVLGMQQATLDMASEETAVSTAAMKTYGRLEERFHMLGGYAAEAEAASIASNLNLPDRILDQPLKTLSGGQRRRIELARILFSDARTMILDEPTNHLDADSIVWLREFLKGYSGGFIVISHDVDLVGETVNRVFYLDANRQVIDIYNMGWKNYQRQRAADEERRKKERANAEKKASALQSQAARFGAKATKAAAAHQMVARAEKLLAGLDEVRQTDRVAKLRFPTPAPCGKTPLQASDLSKSYGSLEIFTAVDLAIDRGSKVVVLGLNGAGKTTLLRMLAGVDKPDTGSIEPGHGLRIGYYAQEHETIDVERSVLQNMVSSSPALTETEVRKVLGSFLFTGDDAHKRAGVLSGGEKTRLALAMIVVSGANVLLLDEPTNNLDPASRDEILDALAHYEGAVILVSHDEGAVEALNPERVLILPDGVEDHWNKDYLELISLA</sequence>
<dbReference type="NCBIfam" id="NF000355">
    <property type="entry name" value="ribo_prot_ABC_F"/>
    <property type="match status" value="1"/>
</dbReference>
<dbReference type="InterPro" id="IPR003439">
    <property type="entry name" value="ABC_transporter-like_ATP-bd"/>
</dbReference>
<dbReference type="InterPro" id="IPR032781">
    <property type="entry name" value="ABC_tran_Xtn"/>
</dbReference>
<dbReference type="SUPFAM" id="SSF52540">
    <property type="entry name" value="P-loop containing nucleoside triphosphate hydrolases"/>
    <property type="match status" value="2"/>
</dbReference>
<evidence type="ECO:0000256" key="1">
    <source>
        <dbReference type="ARBA" id="ARBA00022737"/>
    </source>
</evidence>
<dbReference type="InterPro" id="IPR003593">
    <property type="entry name" value="AAA+_ATPase"/>
</dbReference>
<dbReference type="HOGENOM" id="CLU_000604_36_0_11"/>
<keyword evidence="6" id="KW-1185">Reference proteome</keyword>
<dbReference type="RefSeq" id="WP_021754811.1">
    <property type="nucleotide sequence ID" value="NC_022438.1"/>
</dbReference>
<dbReference type="AlphaFoldDB" id="U3P4Z1"/>
<keyword evidence="3" id="KW-0067">ATP-binding</keyword>
<organism evidence="5 6">
    <name type="scientific">Leifsonia xyli subsp. cynodontis DSM 46306</name>
    <dbReference type="NCBI Taxonomy" id="1389489"/>
    <lineage>
        <taxon>Bacteria</taxon>
        <taxon>Bacillati</taxon>
        <taxon>Actinomycetota</taxon>
        <taxon>Actinomycetes</taxon>
        <taxon>Micrococcales</taxon>
        <taxon>Microbacteriaceae</taxon>
        <taxon>Leifsonia</taxon>
    </lineage>
</organism>
<proteinExistence type="predicted"/>
<dbReference type="Gene3D" id="3.40.50.300">
    <property type="entry name" value="P-loop containing nucleotide triphosphate hydrolases"/>
    <property type="match status" value="2"/>
</dbReference>
<dbReference type="InterPro" id="IPR050611">
    <property type="entry name" value="ABCF"/>
</dbReference>
<dbReference type="PATRIC" id="fig|1389489.3.peg.1231"/>
<dbReference type="Pfam" id="PF12848">
    <property type="entry name" value="ABC_tran_Xtn"/>
    <property type="match status" value="1"/>
</dbReference>
<dbReference type="InterPro" id="IPR017871">
    <property type="entry name" value="ABC_transporter-like_CS"/>
</dbReference>
<dbReference type="EMBL" id="CP006734">
    <property type="protein sequence ID" value="AGW41360.1"/>
    <property type="molecule type" value="Genomic_DNA"/>
</dbReference>
<keyword evidence="2" id="KW-0547">Nucleotide-binding</keyword>
<dbReference type="KEGG" id="lxy:O159_12830"/>
<dbReference type="PROSITE" id="PS50893">
    <property type="entry name" value="ABC_TRANSPORTER_2"/>
    <property type="match status" value="2"/>
</dbReference>
<protein>
    <recommendedName>
        <fullName evidence="4">ABC transporter domain-containing protein</fullName>
    </recommendedName>
</protein>
<keyword evidence="1" id="KW-0677">Repeat</keyword>
<dbReference type="FunFam" id="3.40.50.300:FF:000597">
    <property type="entry name" value="ABC transporter ATP-binding protein"/>
    <property type="match status" value="1"/>
</dbReference>
<dbReference type="eggNOG" id="COG0488">
    <property type="taxonomic scope" value="Bacteria"/>
</dbReference>
<dbReference type="Proteomes" id="UP000016743">
    <property type="component" value="Chromosome"/>
</dbReference>
<evidence type="ECO:0000259" key="4">
    <source>
        <dbReference type="PROSITE" id="PS50893"/>
    </source>
</evidence>
<dbReference type="PANTHER" id="PTHR19211">
    <property type="entry name" value="ATP-BINDING TRANSPORT PROTEIN-RELATED"/>
    <property type="match status" value="1"/>
</dbReference>
<dbReference type="SMART" id="SM00382">
    <property type="entry name" value="AAA"/>
    <property type="match status" value="2"/>
</dbReference>
<evidence type="ECO:0000256" key="3">
    <source>
        <dbReference type="ARBA" id="ARBA00022840"/>
    </source>
</evidence>
<dbReference type="GO" id="GO:0016887">
    <property type="term" value="F:ATP hydrolysis activity"/>
    <property type="evidence" value="ECO:0007669"/>
    <property type="project" value="InterPro"/>
</dbReference>
<dbReference type="OrthoDB" id="3239744at2"/>
<evidence type="ECO:0000313" key="5">
    <source>
        <dbReference type="EMBL" id="AGW41360.1"/>
    </source>
</evidence>
<evidence type="ECO:0000313" key="6">
    <source>
        <dbReference type="Proteomes" id="UP000016743"/>
    </source>
</evidence>
<feature type="domain" description="ABC transporter" evidence="4">
    <location>
        <begin position="326"/>
        <end position="532"/>
    </location>
</feature>
<accession>U3P4Z1</accession>
<feature type="domain" description="ABC transporter" evidence="4">
    <location>
        <begin position="2"/>
        <end position="255"/>
    </location>
</feature>